<accession>E4V3V6</accession>
<dbReference type="SMART" id="SM00220">
    <property type="entry name" value="S_TKc"/>
    <property type="match status" value="1"/>
</dbReference>
<dbReference type="Pfam" id="PF00069">
    <property type="entry name" value="Pkinase"/>
    <property type="match status" value="1"/>
</dbReference>
<evidence type="ECO:0000256" key="13">
    <source>
        <dbReference type="ARBA" id="ARBA00022895"/>
    </source>
</evidence>
<organism evidence="20">
    <name type="scientific">Arthroderma gypseum (strain ATCC MYA-4604 / CBS 118893)</name>
    <name type="common">Microsporum gypseum</name>
    <dbReference type="NCBI Taxonomy" id="535722"/>
    <lineage>
        <taxon>Eukaryota</taxon>
        <taxon>Fungi</taxon>
        <taxon>Dikarya</taxon>
        <taxon>Ascomycota</taxon>
        <taxon>Pezizomycotina</taxon>
        <taxon>Eurotiomycetes</taxon>
        <taxon>Eurotiomycetidae</taxon>
        <taxon>Onygenales</taxon>
        <taxon>Arthrodermataceae</taxon>
        <taxon>Nannizzia</taxon>
    </lineage>
</organism>
<keyword evidence="13" id="KW-0779">Telomere</keyword>
<evidence type="ECO:0000313" key="19">
    <source>
        <dbReference type="EMBL" id="EFR04680.1"/>
    </source>
</evidence>
<dbReference type="AlphaFoldDB" id="E4V3V6"/>
<dbReference type="RefSeq" id="XP_003170443.1">
    <property type="nucleotide sequence ID" value="XM_003170395.1"/>
</dbReference>
<comment type="subcellular location">
    <subcellularLocation>
        <location evidence="3">Chromosome</location>
        <location evidence="3">Telomere</location>
    </subcellularLocation>
    <subcellularLocation>
        <location evidence="2">Host cell</location>
    </subcellularLocation>
</comment>
<evidence type="ECO:0000256" key="16">
    <source>
        <dbReference type="ARBA" id="ARBA00047899"/>
    </source>
</evidence>
<evidence type="ECO:0000256" key="9">
    <source>
        <dbReference type="ARBA" id="ARBA00022679"/>
    </source>
</evidence>
<dbReference type="InterPro" id="IPR011009">
    <property type="entry name" value="Kinase-like_dom_sf"/>
</dbReference>
<feature type="domain" description="Protein kinase" evidence="18">
    <location>
        <begin position="116"/>
        <end position="498"/>
    </location>
</feature>
<dbReference type="PROSITE" id="PS50011">
    <property type="entry name" value="PROTEIN_KINASE_DOM"/>
    <property type="match status" value="1"/>
</dbReference>
<keyword evidence="20" id="KW-1185">Reference proteome</keyword>
<evidence type="ECO:0000256" key="3">
    <source>
        <dbReference type="ARBA" id="ARBA00004574"/>
    </source>
</evidence>
<evidence type="ECO:0000256" key="15">
    <source>
        <dbReference type="ARBA" id="ARBA00033194"/>
    </source>
</evidence>
<dbReference type="GO" id="GO:0005524">
    <property type="term" value="F:ATP binding"/>
    <property type="evidence" value="ECO:0007669"/>
    <property type="project" value="UniProtKB-KW"/>
</dbReference>
<dbReference type="OrthoDB" id="8596411at2759"/>
<dbReference type="STRING" id="535722.E4V3V6"/>
<dbReference type="EMBL" id="DS989828">
    <property type="protein sequence ID" value="EFR04680.1"/>
    <property type="molecule type" value="Genomic_DNA"/>
</dbReference>
<dbReference type="SUPFAM" id="SSF56112">
    <property type="entry name" value="Protein kinase-like (PK-like)"/>
    <property type="match status" value="1"/>
</dbReference>
<comment type="function">
    <text evidence="1">Component of the EKC/KEOPS complex that is required for the formation of a threonylcarbamoyl group on adenosine at position 37 (t(6)A37) in tRNAs that read codons beginning with adenine. The complex is probably involved in the transfer of the threonylcarbamoyl moiety of threonylcarbamoyl-AMP (TC-AMP) to the N6 group of A37. BUD32 has ATPase activity in the context of the EKC/KEOPS complex and likely plays a supporting role to the catalytic subunit KAE1. The EKC/KEOPS complex also promotes both telomere uncapping and telomere elongation. The complex is required for efficient recruitment of transcriptional coactivators.</text>
</comment>
<dbReference type="GO" id="GO:0005737">
    <property type="term" value="C:cytoplasm"/>
    <property type="evidence" value="ECO:0007669"/>
    <property type="project" value="TreeGrafter"/>
</dbReference>
<evidence type="ECO:0000256" key="8">
    <source>
        <dbReference type="ARBA" id="ARBA00022527"/>
    </source>
</evidence>
<keyword evidence="10" id="KW-0547">Nucleotide-binding</keyword>
<evidence type="ECO:0000256" key="5">
    <source>
        <dbReference type="ARBA" id="ARBA00012513"/>
    </source>
</evidence>
<dbReference type="InterPro" id="IPR000719">
    <property type="entry name" value="Prot_kinase_dom"/>
</dbReference>
<dbReference type="GO" id="GO:0000781">
    <property type="term" value="C:chromosome, telomeric region"/>
    <property type="evidence" value="ECO:0007669"/>
    <property type="project" value="UniProtKB-SubCell"/>
</dbReference>
<proteinExistence type="predicted"/>
<dbReference type="Gene3D" id="1.10.510.10">
    <property type="entry name" value="Transferase(Phosphotransferase) domain 1"/>
    <property type="match status" value="1"/>
</dbReference>
<dbReference type="Proteomes" id="UP000002669">
    <property type="component" value="Unassembled WGS sequence"/>
</dbReference>
<evidence type="ECO:0000256" key="4">
    <source>
        <dbReference type="ARBA" id="ARBA00011534"/>
    </source>
</evidence>
<dbReference type="HOGENOM" id="CLU_037878_0_0_1"/>
<dbReference type="GO" id="GO:0004674">
    <property type="term" value="F:protein serine/threonine kinase activity"/>
    <property type="evidence" value="ECO:0007669"/>
    <property type="project" value="UniProtKB-KW"/>
</dbReference>
<dbReference type="InterPro" id="IPR008266">
    <property type="entry name" value="Tyr_kinase_AS"/>
</dbReference>
<reference evidence="20" key="1">
    <citation type="journal article" date="2012" name="MBio">
        <title>Comparative genome analysis of Trichophyton rubrum and related dermatophytes reveals candidate genes involved in infection.</title>
        <authorList>
            <person name="Martinez D.A."/>
            <person name="Oliver B.G."/>
            <person name="Graeser Y."/>
            <person name="Goldberg J.M."/>
            <person name="Li W."/>
            <person name="Martinez-Rossi N.M."/>
            <person name="Monod M."/>
            <person name="Shelest E."/>
            <person name="Barton R.C."/>
            <person name="Birch E."/>
            <person name="Brakhage A.A."/>
            <person name="Chen Z."/>
            <person name="Gurr S.J."/>
            <person name="Heiman D."/>
            <person name="Heitman J."/>
            <person name="Kosti I."/>
            <person name="Rossi A."/>
            <person name="Saif S."/>
            <person name="Samalova M."/>
            <person name="Saunders C.W."/>
            <person name="Shea T."/>
            <person name="Summerbell R.C."/>
            <person name="Xu J."/>
            <person name="Young S."/>
            <person name="Zeng Q."/>
            <person name="Birren B.W."/>
            <person name="Cuomo C.A."/>
            <person name="White T.C."/>
        </authorList>
    </citation>
    <scope>NUCLEOTIDE SEQUENCE [LARGE SCALE GENOMIC DNA]</scope>
    <source>
        <strain evidence="20">ATCC MYA-4604 / CBS 118893</strain>
    </source>
</reference>
<protein>
    <recommendedName>
        <fullName evidence="7">EKC/KEOPS complex subunit BUD32</fullName>
        <ecNumber evidence="5">2.7.11.1</ecNumber>
    </recommendedName>
    <alternativeName>
        <fullName evidence="14 15">Atypical Serine/threonine protein kinase BUD32</fullName>
    </alternativeName>
    <alternativeName>
        <fullName evidence="6">EKC/KEOPS complex subunit bud32</fullName>
    </alternativeName>
</protein>
<dbReference type="GO" id="GO:0043657">
    <property type="term" value="C:host cell"/>
    <property type="evidence" value="ECO:0007669"/>
    <property type="project" value="UniProtKB-SubCell"/>
</dbReference>
<dbReference type="PANTHER" id="PTHR22984">
    <property type="entry name" value="SERINE/THREONINE-PROTEIN KINASE PIM"/>
    <property type="match status" value="1"/>
</dbReference>
<comment type="catalytic activity">
    <reaction evidence="17">
        <text>L-seryl-[protein] + ATP = O-phospho-L-seryl-[protein] + ADP + H(+)</text>
        <dbReference type="Rhea" id="RHEA:17989"/>
        <dbReference type="Rhea" id="RHEA-COMP:9863"/>
        <dbReference type="Rhea" id="RHEA-COMP:11604"/>
        <dbReference type="ChEBI" id="CHEBI:15378"/>
        <dbReference type="ChEBI" id="CHEBI:29999"/>
        <dbReference type="ChEBI" id="CHEBI:30616"/>
        <dbReference type="ChEBI" id="CHEBI:83421"/>
        <dbReference type="ChEBI" id="CHEBI:456216"/>
        <dbReference type="EC" id="2.7.11.1"/>
    </reaction>
</comment>
<keyword evidence="12" id="KW-0067">ATP-binding</keyword>
<keyword evidence="9" id="KW-0808">Transferase</keyword>
<dbReference type="eggNOG" id="KOG0583">
    <property type="taxonomic scope" value="Eukaryota"/>
</dbReference>
<sequence>MEYNQLELDLDKYYGHTRPVDDAGRSIHVMIKGEVGEELQMIVLRRRLAGPLILSQCNDLERIGPLTLTHHALKGRADTYRYHLLSSHKDYFPNDSDYRLEQDYFDRMCPDMTKRFAIYGKIGRGTFGRIYAAREINRPAAATGFRFARGTDWDYYEYRRSSMAALIEPSDPRARAYAPKPPRQFAVKMELQCPLAIHGFARAQTCEYREVFTGEQRFLPVEAVVLELLTECKRFPKIDSVYIHKEYASIVMSADSLDDNPLRETLLLQPRTIPTQHFPGYNGEQLTRLKQTRVTEVQACKIASNILEALVYLMDMKMLHGDLSHRNYLVDKNLNTQLIDFGAVYVSENNGWETEGYGYIEAFEYFVNPEIALQLATDDLRRPIDTLSERHIPLSHDRRVQYLWKFGVLVYDLLHGYSPWETPEPQANNGDIKTLYAWHDHDEEKFLYLYDRRLRIMNEELPIDERLSQDCVDALRHLLARDVADRMDMAELQRLPWFQGQWVDHASEMKRPPRLNSR</sequence>
<keyword evidence="8 19" id="KW-0723">Serine/threonine-protein kinase</keyword>
<name>E4V3V6_ARTGP</name>
<evidence type="ECO:0000256" key="6">
    <source>
        <dbReference type="ARBA" id="ARBA00013948"/>
    </source>
</evidence>
<comment type="subunit">
    <text evidence="4">Component of the EKC/KEOPS complex composed of at least BUD32, CGI121, GON7, KAE1 and PCC1; the whole complex dimerizes.</text>
</comment>
<evidence type="ECO:0000256" key="14">
    <source>
        <dbReference type="ARBA" id="ARBA00030980"/>
    </source>
</evidence>
<keyword evidence="11 19" id="KW-0418">Kinase</keyword>
<evidence type="ECO:0000256" key="10">
    <source>
        <dbReference type="ARBA" id="ARBA00022741"/>
    </source>
</evidence>
<dbReference type="EC" id="2.7.11.1" evidence="5"/>
<evidence type="ECO:0000256" key="17">
    <source>
        <dbReference type="ARBA" id="ARBA00048679"/>
    </source>
</evidence>
<dbReference type="VEuPathDB" id="FungiDB:MGYG_07686"/>
<keyword evidence="13" id="KW-0158">Chromosome</keyword>
<evidence type="ECO:0000256" key="2">
    <source>
        <dbReference type="ARBA" id="ARBA00004340"/>
    </source>
</evidence>
<dbReference type="PANTHER" id="PTHR22984:SF25">
    <property type="entry name" value="PROTEIN KINASE DOMAIN-CONTAINING PROTEIN"/>
    <property type="match status" value="1"/>
</dbReference>
<evidence type="ECO:0000259" key="18">
    <source>
        <dbReference type="PROSITE" id="PS50011"/>
    </source>
</evidence>
<evidence type="ECO:0000256" key="7">
    <source>
        <dbReference type="ARBA" id="ARBA00019973"/>
    </source>
</evidence>
<evidence type="ECO:0000256" key="12">
    <source>
        <dbReference type="ARBA" id="ARBA00022840"/>
    </source>
</evidence>
<evidence type="ECO:0000256" key="11">
    <source>
        <dbReference type="ARBA" id="ARBA00022777"/>
    </source>
</evidence>
<dbReference type="PROSITE" id="PS00109">
    <property type="entry name" value="PROTEIN_KINASE_TYR"/>
    <property type="match status" value="1"/>
</dbReference>
<dbReference type="InterPro" id="IPR051138">
    <property type="entry name" value="PIM_Ser/Thr_kinase"/>
</dbReference>
<dbReference type="GeneID" id="10025684"/>
<evidence type="ECO:0000313" key="20">
    <source>
        <dbReference type="Proteomes" id="UP000002669"/>
    </source>
</evidence>
<gene>
    <name evidence="19" type="ORF">MGYG_07686</name>
</gene>
<evidence type="ECO:0000256" key="1">
    <source>
        <dbReference type="ARBA" id="ARBA00003747"/>
    </source>
</evidence>
<dbReference type="InParanoid" id="E4V3V6"/>
<comment type="catalytic activity">
    <reaction evidence="16">
        <text>L-threonyl-[protein] + ATP = O-phospho-L-threonyl-[protein] + ADP + H(+)</text>
        <dbReference type="Rhea" id="RHEA:46608"/>
        <dbReference type="Rhea" id="RHEA-COMP:11060"/>
        <dbReference type="Rhea" id="RHEA-COMP:11605"/>
        <dbReference type="ChEBI" id="CHEBI:15378"/>
        <dbReference type="ChEBI" id="CHEBI:30013"/>
        <dbReference type="ChEBI" id="CHEBI:30616"/>
        <dbReference type="ChEBI" id="CHEBI:61977"/>
        <dbReference type="ChEBI" id="CHEBI:456216"/>
        <dbReference type="EC" id="2.7.11.1"/>
    </reaction>
</comment>
<dbReference type="OMA" id="HGFAPWE"/>